<keyword evidence="1" id="KW-1133">Transmembrane helix</keyword>
<organism evidence="2 3">
    <name type="scientific">Pristionchus fissidentatus</name>
    <dbReference type="NCBI Taxonomy" id="1538716"/>
    <lineage>
        <taxon>Eukaryota</taxon>
        <taxon>Metazoa</taxon>
        <taxon>Ecdysozoa</taxon>
        <taxon>Nematoda</taxon>
        <taxon>Chromadorea</taxon>
        <taxon>Rhabditida</taxon>
        <taxon>Rhabditina</taxon>
        <taxon>Diplogasteromorpha</taxon>
        <taxon>Diplogasteroidea</taxon>
        <taxon>Neodiplogasteridae</taxon>
        <taxon>Pristionchus</taxon>
    </lineage>
</organism>
<gene>
    <name evidence="2" type="ORF">PFISCL1PPCAC_21894</name>
</gene>
<feature type="non-terminal residue" evidence="2">
    <location>
        <position position="104"/>
    </location>
</feature>
<reference evidence="2" key="1">
    <citation type="submission" date="2023-10" db="EMBL/GenBank/DDBJ databases">
        <title>Genome assembly of Pristionchus species.</title>
        <authorList>
            <person name="Yoshida K."/>
            <person name="Sommer R.J."/>
        </authorList>
    </citation>
    <scope>NUCLEOTIDE SEQUENCE</scope>
    <source>
        <strain evidence="2">RS5133</strain>
    </source>
</reference>
<feature type="transmembrane region" description="Helical" evidence="1">
    <location>
        <begin position="21"/>
        <end position="40"/>
    </location>
</feature>
<feature type="transmembrane region" description="Helical" evidence="1">
    <location>
        <begin position="46"/>
        <end position="67"/>
    </location>
</feature>
<sequence>YQQGNQANSSTIDTICIVAKHIINASIIVCIAFASLLAIVYERAFFMVNIYITINLIITAVILYCHFKGNLPSQRVITLTHIPFLVISMAVGVIAFTQFSATLS</sequence>
<dbReference type="AlphaFoldDB" id="A0AAV5WL53"/>
<comment type="caution">
    <text evidence="2">The sequence shown here is derived from an EMBL/GenBank/DDBJ whole genome shotgun (WGS) entry which is preliminary data.</text>
</comment>
<keyword evidence="1" id="KW-0472">Membrane</keyword>
<evidence type="ECO:0000313" key="2">
    <source>
        <dbReference type="EMBL" id="GMT30597.1"/>
    </source>
</evidence>
<feature type="transmembrane region" description="Helical" evidence="1">
    <location>
        <begin position="79"/>
        <end position="101"/>
    </location>
</feature>
<protein>
    <submittedName>
        <fullName evidence="2">Uncharacterized protein</fullName>
    </submittedName>
</protein>
<evidence type="ECO:0000256" key="1">
    <source>
        <dbReference type="SAM" id="Phobius"/>
    </source>
</evidence>
<accession>A0AAV5WL53</accession>
<feature type="non-terminal residue" evidence="2">
    <location>
        <position position="1"/>
    </location>
</feature>
<name>A0AAV5WL53_9BILA</name>
<keyword evidence="3" id="KW-1185">Reference proteome</keyword>
<keyword evidence="1" id="KW-0812">Transmembrane</keyword>
<proteinExistence type="predicted"/>
<evidence type="ECO:0000313" key="3">
    <source>
        <dbReference type="Proteomes" id="UP001432322"/>
    </source>
</evidence>
<dbReference type="EMBL" id="BTSY01000005">
    <property type="protein sequence ID" value="GMT30597.1"/>
    <property type="molecule type" value="Genomic_DNA"/>
</dbReference>
<dbReference type="Proteomes" id="UP001432322">
    <property type="component" value="Unassembled WGS sequence"/>
</dbReference>